<accession>A0AAV9BC82</accession>
<name>A0AAV9BC82_ACOGR</name>
<dbReference type="AlphaFoldDB" id="A0AAV9BC82"/>
<dbReference type="InterPro" id="IPR041266">
    <property type="entry name" value="EDS1_EP"/>
</dbReference>
<dbReference type="GO" id="GO:0006952">
    <property type="term" value="P:defense response"/>
    <property type="evidence" value="ECO:0007669"/>
    <property type="project" value="InterPro"/>
</dbReference>
<feature type="domain" description="EDS1 EP" evidence="1">
    <location>
        <begin position="179"/>
        <end position="379"/>
    </location>
</feature>
<reference evidence="2" key="2">
    <citation type="submission" date="2023-06" db="EMBL/GenBank/DDBJ databases">
        <authorList>
            <person name="Ma L."/>
            <person name="Liu K.-W."/>
            <person name="Li Z."/>
            <person name="Hsiao Y.-Y."/>
            <person name="Qi Y."/>
            <person name="Fu T."/>
            <person name="Tang G."/>
            <person name="Zhang D."/>
            <person name="Sun W.-H."/>
            <person name="Liu D.-K."/>
            <person name="Li Y."/>
            <person name="Chen G.-Z."/>
            <person name="Liu X.-D."/>
            <person name="Liao X.-Y."/>
            <person name="Jiang Y.-T."/>
            <person name="Yu X."/>
            <person name="Hao Y."/>
            <person name="Huang J."/>
            <person name="Zhao X.-W."/>
            <person name="Ke S."/>
            <person name="Chen Y.-Y."/>
            <person name="Wu W.-L."/>
            <person name="Hsu J.-L."/>
            <person name="Lin Y.-F."/>
            <person name="Huang M.-D."/>
            <person name="Li C.-Y."/>
            <person name="Huang L."/>
            <person name="Wang Z.-W."/>
            <person name="Zhao X."/>
            <person name="Zhong W.-Y."/>
            <person name="Peng D.-H."/>
            <person name="Ahmad S."/>
            <person name="Lan S."/>
            <person name="Zhang J.-S."/>
            <person name="Tsai W.-C."/>
            <person name="Van De Peer Y."/>
            <person name="Liu Z.-J."/>
        </authorList>
    </citation>
    <scope>NUCLEOTIDE SEQUENCE</scope>
    <source>
        <strain evidence="2">SCP</strain>
        <tissue evidence="2">Leaves</tissue>
    </source>
</reference>
<proteinExistence type="predicted"/>
<evidence type="ECO:0000313" key="2">
    <source>
        <dbReference type="EMBL" id="KAK1274364.1"/>
    </source>
</evidence>
<dbReference type="InterPro" id="IPR044214">
    <property type="entry name" value="EDS1-like"/>
</dbReference>
<dbReference type="EMBL" id="JAUJYN010000004">
    <property type="protein sequence ID" value="KAK1274364.1"/>
    <property type="molecule type" value="Genomic_DNA"/>
</dbReference>
<reference evidence="2" key="1">
    <citation type="journal article" date="2023" name="Nat. Commun.">
        <title>Diploid and tetraploid genomes of Acorus and the evolution of monocots.</title>
        <authorList>
            <person name="Ma L."/>
            <person name="Liu K.W."/>
            <person name="Li Z."/>
            <person name="Hsiao Y.Y."/>
            <person name="Qi Y."/>
            <person name="Fu T."/>
            <person name="Tang G.D."/>
            <person name="Zhang D."/>
            <person name="Sun W.H."/>
            <person name="Liu D.K."/>
            <person name="Li Y."/>
            <person name="Chen G.Z."/>
            <person name="Liu X.D."/>
            <person name="Liao X.Y."/>
            <person name="Jiang Y.T."/>
            <person name="Yu X."/>
            <person name="Hao Y."/>
            <person name="Huang J."/>
            <person name="Zhao X.W."/>
            <person name="Ke S."/>
            <person name="Chen Y.Y."/>
            <person name="Wu W.L."/>
            <person name="Hsu J.L."/>
            <person name="Lin Y.F."/>
            <person name="Huang M.D."/>
            <person name="Li C.Y."/>
            <person name="Huang L."/>
            <person name="Wang Z.W."/>
            <person name="Zhao X."/>
            <person name="Zhong W.Y."/>
            <person name="Peng D.H."/>
            <person name="Ahmad S."/>
            <person name="Lan S."/>
            <person name="Zhang J.S."/>
            <person name="Tsai W.C."/>
            <person name="Van de Peer Y."/>
            <person name="Liu Z.J."/>
        </authorList>
    </citation>
    <scope>NUCLEOTIDE SEQUENCE</scope>
    <source>
        <strain evidence="2">SCP</strain>
    </source>
</reference>
<organism evidence="2 3">
    <name type="scientific">Acorus gramineus</name>
    <name type="common">Dwarf sweet flag</name>
    <dbReference type="NCBI Taxonomy" id="55184"/>
    <lineage>
        <taxon>Eukaryota</taxon>
        <taxon>Viridiplantae</taxon>
        <taxon>Streptophyta</taxon>
        <taxon>Embryophyta</taxon>
        <taxon>Tracheophyta</taxon>
        <taxon>Spermatophyta</taxon>
        <taxon>Magnoliopsida</taxon>
        <taxon>Liliopsida</taxon>
        <taxon>Acoraceae</taxon>
        <taxon>Acorus</taxon>
    </lineage>
</organism>
<evidence type="ECO:0000259" key="1">
    <source>
        <dbReference type="Pfam" id="PF18117"/>
    </source>
</evidence>
<sequence length="384" mass="44235">MEMENLNLSSDAVKHTCSLSIRAHSSPPFVLDGAFDPSLAIFAFAGSSGPNSDDDGWFSGEEGGSLFGEVEIDSSIFPSLRGVGSDVTASVYGAFQSRFKRILNDSSLEHESTIELWRGNVYGNRREMTSASMVLDDLGLSTDARLRLSAAGEWEKKKQNNQSKIDGDYKNIEEMLNYLKKYRESCRIHEVGYYDAFKLQKNEVDFKANIKRAELAGHWDEIKEMLRRNELPEDFEARPNWVNLGNTYRCLVEPLDIANFYNRAKNDDSGPYMIKGRPQRYKYMQRWFEHSQRKKQQIQVFPRRSSLQSCFWAFVEELCIKTSESNHFEEVRGIVLELENEAAGWLMDSEFCRDVLLKDSTFVKWWNTLPEQHRLSSCIAPLMK</sequence>
<evidence type="ECO:0000313" key="3">
    <source>
        <dbReference type="Proteomes" id="UP001179952"/>
    </source>
</evidence>
<protein>
    <recommendedName>
        <fullName evidence="1">EDS1 EP domain-containing protein</fullName>
    </recommendedName>
</protein>
<gene>
    <name evidence="2" type="ORF">QJS04_geneDACA023529</name>
</gene>
<dbReference type="Pfam" id="PF18117">
    <property type="entry name" value="EDS1_EP"/>
    <property type="match status" value="1"/>
</dbReference>
<dbReference type="PANTHER" id="PTHR47090">
    <property type="entry name" value="PROTEIN EDS1-RELATED"/>
    <property type="match status" value="1"/>
</dbReference>
<dbReference type="Proteomes" id="UP001179952">
    <property type="component" value="Unassembled WGS sequence"/>
</dbReference>
<comment type="caution">
    <text evidence="2">The sequence shown here is derived from an EMBL/GenBank/DDBJ whole genome shotgun (WGS) entry which is preliminary data.</text>
</comment>
<keyword evidence="3" id="KW-1185">Reference proteome</keyword>